<dbReference type="PANTHER" id="PTHR36511:SF4">
    <property type="entry name" value="ANTITOXIN MQSA"/>
    <property type="match status" value="1"/>
</dbReference>
<dbReference type="InterPro" id="IPR052359">
    <property type="entry name" value="HTH-type_reg/antitoxin"/>
</dbReference>
<keyword evidence="2" id="KW-0238">DNA-binding</keyword>
<dbReference type="OrthoDB" id="461984at2"/>
<dbReference type="InterPro" id="IPR010982">
    <property type="entry name" value="Lambda_DNA-bd_dom_sf"/>
</dbReference>
<dbReference type="RefSeq" id="WP_088150800.1">
    <property type="nucleotide sequence ID" value="NZ_NHON01000013.1"/>
</dbReference>
<dbReference type="SUPFAM" id="SSF47413">
    <property type="entry name" value="lambda repressor-like DNA-binding domains"/>
    <property type="match status" value="1"/>
</dbReference>
<evidence type="ECO:0000256" key="1">
    <source>
        <dbReference type="ARBA" id="ARBA00023015"/>
    </source>
</evidence>
<evidence type="ECO:0000259" key="4">
    <source>
        <dbReference type="PROSITE" id="PS50943"/>
    </source>
</evidence>
<accession>A0A211ZQD8</accession>
<dbReference type="PANTHER" id="PTHR36511">
    <property type="entry name" value="MERR FAMILY BACTERIAL REGULATORY PROTEIN"/>
    <property type="match status" value="1"/>
</dbReference>
<keyword evidence="3" id="KW-0804">Transcription</keyword>
<dbReference type="AlphaFoldDB" id="A0A211ZQD8"/>
<dbReference type="PROSITE" id="PS50943">
    <property type="entry name" value="HTH_CROC1"/>
    <property type="match status" value="1"/>
</dbReference>
<evidence type="ECO:0000313" key="6">
    <source>
        <dbReference type="Proteomes" id="UP000196655"/>
    </source>
</evidence>
<keyword evidence="6" id="KW-1185">Reference proteome</keyword>
<evidence type="ECO:0000256" key="3">
    <source>
        <dbReference type="ARBA" id="ARBA00023163"/>
    </source>
</evidence>
<protein>
    <submittedName>
        <fullName evidence="5">Transcriptional regulator</fullName>
    </submittedName>
</protein>
<keyword evidence="1" id="KW-0805">Transcription regulation</keyword>
<dbReference type="SMART" id="SM00530">
    <property type="entry name" value="HTH_XRE"/>
    <property type="match status" value="1"/>
</dbReference>
<gene>
    <name evidence="5" type="ORF">BWR60_09645</name>
</gene>
<evidence type="ECO:0000256" key="2">
    <source>
        <dbReference type="ARBA" id="ARBA00023125"/>
    </source>
</evidence>
<organism evidence="5 6">
    <name type="scientific">Inquilinus limosus</name>
    <dbReference type="NCBI Taxonomy" id="171674"/>
    <lineage>
        <taxon>Bacteria</taxon>
        <taxon>Pseudomonadati</taxon>
        <taxon>Pseudomonadota</taxon>
        <taxon>Alphaproteobacteria</taxon>
        <taxon>Rhodospirillales</taxon>
        <taxon>Rhodospirillaceae</taxon>
        <taxon>Inquilinus</taxon>
    </lineage>
</organism>
<name>A0A211ZQD8_9PROT</name>
<dbReference type="Pfam" id="PF13560">
    <property type="entry name" value="HTH_31"/>
    <property type="match status" value="1"/>
</dbReference>
<comment type="caution">
    <text evidence="5">The sequence shown here is derived from an EMBL/GenBank/DDBJ whole genome shotgun (WGS) entry which is preliminary data.</text>
</comment>
<reference evidence="6" key="1">
    <citation type="submission" date="2017-05" db="EMBL/GenBank/DDBJ databases">
        <authorList>
            <person name="Macchi M."/>
            <person name="Festa S."/>
            <person name="Coppotelli B.M."/>
            <person name="Morelli I.S."/>
        </authorList>
    </citation>
    <scope>NUCLEOTIDE SEQUENCE [LARGE SCALE GENOMIC DNA]</scope>
    <source>
        <strain evidence="6">I</strain>
    </source>
</reference>
<proteinExistence type="predicted"/>
<dbReference type="Proteomes" id="UP000196655">
    <property type="component" value="Unassembled WGS sequence"/>
</dbReference>
<evidence type="ECO:0000313" key="5">
    <source>
        <dbReference type="EMBL" id="OWJ67459.1"/>
    </source>
</evidence>
<feature type="domain" description="HTH cro/C1-type" evidence="4">
    <location>
        <begin position="39"/>
        <end position="74"/>
    </location>
</feature>
<dbReference type="GO" id="GO:0003677">
    <property type="term" value="F:DNA binding"/>
    <property type="evidence" value="ECO:0007669"/>
    <property type="project" value="UniProtKB-KW"/>
</dbReference>
<sequence>MAKKAFDKIMAGLKDAQAIAAGTADPATYRVHVPATIDVRTIRRRRGLSQQAFADRYGFSAAAVRDWEQGRRAPEAAARSFLLVIDREPDAVDRALAG</sequence>
<dbReference type="Gene3D" id="1.10.260.40">
    <property type="entry name" value="lambda repressor-like DNA-binding domains"/>
    <property type="match status" value="1"/>
</dbReference>
<dbReference type="CDD" id="cd00093">
    <property type="entry name" value="HTH_XRE"/>
    <property type="match status" value="1"/>
</dbReference>
<dbReference type="InterPro" id="IPR001387">
    <property type="entry name" value="Cro/C1-type_HTH"/>
</dbReference>
<dbReference type="EMBL" id="NHON01000013">
    <property type="protein sequence ID" value="OWJ67459.1"/>
    <property type="molecule type" value="Genomic_DNA"/>
</dbReference>